<dbReference type="Gene3D" id="1.10.238.10">
    <property type="entry name" value="EF-hand"/>
    <property type="match status" value="1"/>
</dbReference>
<dbReference type="InterPro" id="IPR002048">
    <property type="entry name" value="EF_hand_dom"/>
</dbReference>
<organism evidence="3 4">
    <name type="scientific">Acrasis kona</name>
    <dbReference type="NCBI Taxonomy" id="1008807"/>
    <lineage>
        <taxon>Eukaryota</taxon>
        <taxon>Discoba</taxon>
        <taxon>Heterolobosea</taxon>
        <taxon>Tetramitia</taxon>
        <taxon>Eutetramitia</taxon>
        <taxon>Acrasidae</taxon>
        <taxon>Acrasis</taxon>
    </lineage>
</organism>
<keyword evidence="4" id="KW-1185">Reference proteome</keyword>
<protein>
    <submittedName>
        <fullName evidence="3">Calcineurin subunit B</fullName>
    </submittedName>
</protein>
<evidence type="ECO:0000313" key="4">
    <source>
        <dbReference type="Proteomes" id="UP001431209"/>
    </source>
</evidence>
<evidence type="ECO:0000256" key="1">
    <source>
        <dbReference type="ARBA" id="ARBA00022837"/>
    </source>
</evidence>
<evidence type="ECO:0000313" key="3">
    <source>
        <dbReference type="EMBL" id="KAL0482479.1"/>
    </source>
</evidence>
<evidence type="ECO:0000259" key="2">
    <source>
        <dbReference type="PROSITE" id="PS50222"/>
    </source>
</evidence>
<dbReference type="PROSITE" id="PS50222">
    <property type="entry name" value="EF_HAND_2"/>
    <property type="match status" value="1"/>
</dbReference>
<dbReference type="InterPro" id="IPR011992">
    <property type="entry name" value="EF-hand-dom_pair"/>
</dbReference>
<dbReference type="AlphaFoldDB" id="A0AAW2YZN8"/>
<dbReference type="InterPro" id="IPR018247">
    <property type="entry name" value="EF_Hand_1_Ca_BS"/>
</dbReference>
<feature type="domain" description="EF-hand" evidence="2">
    <location>
        <begin position="8"/>
        <end position="43"/>
    </location>
</feature>
<gene>
    <name evidence="3" type="ORF">AKO1_011163</name>
</gene>
<reference evidence="3 4" key="1">
    <citation type="submission" date="2024-03" db="EMBL/GenBank/DDBJ databases">
        <title>The Acrasis kona genome and developmental transcriptomes reveal deep origins of eukaryotic multicellular pathways.</title>
        <authorList>
            <person name="Sheikh S."/>
            <person name="Fu C.-J."/>
            <person name="Brown M.W."/>
            <person name="Baldauf S.L."/>
        </authorList>
    </citation>
    <scope>NUCLEOTIDE SEQUENCE [LARGE SCALE GENOMIC DNA]</scope>
    <source>
        <strain evidence="3 4">ATCC MYA-3509</strain>
    </source>
</reference>
<comment type="caution">
    <text evidence="3">The sequence shown here is derived from an EMBL/GenBank/DDBJ whole genome shotgun (WGS) entry which is preliminary data.</text>
</comment>
<dbReference type="PROSITE" id="PS00018">
    <property type="entry name" value="EF_HAND_1"/>
    <property type="match status" value="1"/>
</dbReference>
<sequence>MDKRLPQDVQRLIDETIARHDDNMDGEITFSEFKDVLLDLNVIIRDVNDAEIKDALSTTYKSRMTSDFAKKAIVKIYTGRRRQDSITDSDDGDAESAVECVDLDVMVKEVFGCSEDNIGKHKKHNFKKMFKSMRSAFD</sequence>
<dbReference type="GO" id="GO:0005509">
    <property type="term" value="F:calcium ion binding"/>
    <property type="evidence" value="ECO:0007669"/>
    <property type="project" value="InterPro"/>
</dbReference>
<accession>A0AAW2YZN8</accession>
<proteinExistence type="predicted"/>
<keyword evidence="1" id="KW-0106">Calcium</keyword>
<dbReference type="EMBL" id="JAOPGA020000861">
    <property type="protein sequence ID" value="KAL0482479.1"/>
    <property type="molecule type" value="Genomic_DNA"/>
</dbReference>
<name>A0AAW2YZN8_9EUKA</name>
<dbReference type="SUPFAM" id="SSF47473">
    <property type="entry name" value="EF-hand"/>
    <property type="match status" value="1"/>
</dbReference>
<dbReference type="Proteomes" id="UP001431209">
    <property type="component" value="Unassembled WGS sequence"/>
</dbReference>